<protein>
    <submittedName>
        <fullName evidence="1">Uncharacterized protein</fullName>
    </submittedName>
</protein>
<dbReference type="AlphaFoldDB" id="A0A563VNL6"/>
<dbReference type="EMBL" id="CAACVJ010000090">
    <property type="protein sequence ID" value="VEP13034.1"/>
    <property type="molecule type" value="Genomic_DNA"/>
</dbReference>
<proteinExistence type="predicted"/>
<dbReference type="Proteomes" id="UP000320055">
    <property type="component" value="Unassembled WGS sequence"/>
</dbReference>
<dbReference type="Gene3D" id="2.120.10.30">
    <property type="entry name" value="TolB, C-terminal domain"/>
    <property type="match status" value="1"/>
</dbReference>
<name>A0A563VNL6_9CYAN</name>
<dbReference type="Pfam" id="PF07676">
    <property type="entry name" value="PD40"/>
    <property type="match status" value="1"/>
</dbReference>
<organism evidence="1 2">
    <name type="scientific">Hyella patelloides LEGE 07179</name>
    <dbReference type="NCBI Taxonomy" id="945734"/>
    <lineage>
        <taxon>Bacteria</taxon>
        <taxon>Bacillati</taxon>
        <taxon>Cyanobacteriota</taxon>
        <taxon>Cyanophyceae</taxon>
        <taxon>Pleurocapsales</taxon>
        <taxon>Hyellaceae</taxon>
        <taxon>Hyella</taxon>
    </lineage>
</organism>
<keyword evidence="2" id="KW-1185">Reference proteome</keyword>
<accession>A0A563VNL6</accession>
<dbReference type="RefSeq" id="WP_186375823.1">
    <property type="nucleotide sequence ID" value="NZ_LR213779.1"/>
</dbReference>
<dbReference type="InterPro" id="IPR011042">
    <property type="entry name" value="6-blade_b-propeller_TolB-like"/>
</dbReference>
<dbReference type="InterPro" id="IPR011659">
    <property type="entry name" value="WD40"/>
</dbReference>
<reference evidence="1 2" key="1">
    <citation type="submission" date="2019-01" db="EMBL/GenBank/DDBJ databases">
        <authorList>
            <person name="Brito A."/>
        </authorList>
    </citation>
    <scope>NUCLEOTIDE SEQUENCE [LARGE SCALE GENOMIC DNA]</scope>
    <source>
        <strain evidence="1">1</strain>
    </source>
</reference>
<gene>
    <name evidence="1" type="ORF">H1P_180016</name>
</gene>
<sequence length="47" mass="5503">MDLVTSEPINLTNGRKKDFRYWYSAWSPDGKRLAMLSTKRGNVTLWV</sequence>
<dbReference type="SUPFAM" id="SSF82171">
    <property type="entry name" value="DPP6 N-terminal domain-like"/>
    <property type="match status" value="1"/>
</dbReference>
<evidence type="ECO:0000313" key="2">
    <source>
        <dbReference type="Proteomes" id="UP000320055"/>
    </source>
</evidence>
<evidence type="ECO:0000313" key="1">
    <source>
        <dbReference type="EMBL" id="VEP13034.1"/>
    </source>
</evidence>